<gene>
    <name evidence="1" type="ORF">DERYTH_LOCUS9265</name>
</gene>
<dbReference type="EMBL" id="CAJVPY010005020">
    <property type="protein sequence ID" value="CAG8633436.1"/>
    <property type="molecule type" value="Genomic_DNA"/>
</dbReference>
<dbReference type="AlphaFoldDB" id="A0A9N9GVU1"/>
<comment type="caution">
    <text evidence="1">The sequence shown here is derived from an EMBL/GenBank/DDBJ whole genome shotgun (WGS) entry which is preliminary data.</text>
</comment>
<accession>A0A9N9GVU1</accession>
<protein>
    <submittedName>
        <fullName evidence="1">10159_t:CDS:1</fullName>
    </submittedName>
</protein>
<evidence type="ECO:0000313" key="1">
    <source>
        <dbReference type="EMBL" id="CAG8633436.1"/>
    </source>
</evidence>
<proteinExistence type="predicted"/>
<organism evidence="1 2">
    <name type="scientific">Dentiscutata erythropus</name>
    <dbReference type="NCBI Taxonomy" id="1348616"/>
    <lineage>
        <taxon>Eukaryota</taxon>
        <taxon>Fungi</taxon>
        <taxon>Fungi incertae sedis</taxon>
        <taxon>Mucoromycota</taxon>
        <taxon>Glomeromycotina</taxon>
        <taxon>Glomeromycetes</taxon>
        <taxon>Diversisporales</taxon>
        <taxon>Gigasporaceae</taxon>
        <taxon>Dentiscutata</taxon>
    </lineage>
</organism>
<keyword evidence="2" id="KW-1185">Reference proteome</keyword>
<name>A0A9N9GVU1_9GLOM</name>
<reference evidence="1" key="1">
    <citation type="submission" date="2021-06" db="EMBL/GenBank/DDBJ databases">
        <authorList>
            <person name="Kallberg Y."/>
            <person name="Tangrot J."/>
            <person name="Rosling A."/>
        </authorList>
    </citation>
    <scope>NUCLEOTIDE SEQUENCE</scope>
    <source>
        <strain evidence="1">MA453B</strain>
    </source>
</reference>
<evidence type="ECO:0000313" key="2">
    <source>
        <dbReference type="Proteomes" id="UP000789405"/>
    </source>
</evidence>
<sequence length="156" mass="17550">MNLRNNKILRICCHLCLNINISPNLTLIENFYYRLRVPRALVNVIQRPTPYAADAVGVLSIIKRKLVLNVDTLLQRQEAVILDVDDGLLPNDILHMNSFALHPAKSKATPQENSNIRNARRIEITTKANAEVKIANEVNDATTKMISGAHNTSREM</sequence>
<dbReference type="Proteomes" id="UP000789405">
    <property type="component" value="Unassembled WGS sequence"/>
</dbReference>